<feature type="compositionally biased region" description="Basic and acidic residues" evidence="1">
    <location>
        <begin position="76"/>
        <end position="86"/>
    </location>
</feature>
<evidence type="ECO:0000256" key="1">
    <source>
        <dbReference type="SAM" id="MobiDB-lite"/>
    </source>
</evidence>
<proteinExistence type="predicted"/>
<feature type="compositionally biased region" description="Basic residues" evidence="1">
    <location>
        <begin position="88"/>
        <end position="98"/>
    </location>
</feature>
<feature type="region of interest" description="Disordered" evidence="1">
    <location>
        <begin position="51"/>
        <end position="98"/>
    </location>
</feature>
<dbReference type="Proteomes" id="UP000694228">
    <property type="component" value="Chromosome"/>
</dbReference>
<feature type="region of interest" description="Disordered" evidence="1">
    <location>
        <begin position="1"/>
        <end position="23"/>
    </location>
</feature>
<feature type="compositionally biased region" description="Polar residues" evidence="1">
    <location>
        <begin position="63"/>
        <end position="75"/>
    </location>
</feature>
<name>A0A8F5VMK1_METHU</name>
<protein>
    <submittedName>
        <fullName evidence="2">Uncharacterized protein</fullName>
    </submittedName>
</protein>
<accession>A0A8F5VMK1</accession>
<dbReference type="AlphaFoldDB" id="A0A8F5VMK1"/>
<gene>
    <name evidence="2" type="ORF">KSK55_12980</name>
</gene>
<dbReference type="EMBL" id="CP077107">
    <property type="protein sequence ID" value="QXO94235.1"/>
    <property type="molecule type" value="Genomic_DNA"/>
</dbReference>
<reference evidence="2 3" key="1">
    <citation type="submission" date="2021-06" db="EMBL/GenBank/DDBJ databases">
        <title>Complete genome sequence of the secondary alcohol utilizing methanogen Methanospirillum hungatei strain GP1.</title>
        <authorList>
            <person name="Day L.A."/>
            <person name="Costa K.C."/>
        </authorList>
    </citation>
    <scope>NUCLEOTIDE SEQUENCE [LARGE SCALE GENOMIC DNA]</scope>
    <source>
        <strain evidence="2 3">GP1</strain>
    </source>
</reference>
<organism evidence="2 3">
    <name type="scientific">Methanospirillum hungatei</name>
    <dbReference type="NCBI Taxonomy" id="2203"/>
    <lineage>
        <taxon>Archaea</taxon>
        <taxon>Methanobacteriati</taxon>
        <taxon>Methanobacteriota</taxon>
        <taxon>Stenosarchaea group</taxon>
        <taxon>Methanomicrobia</taxon>
        <taxon>Methanomicrobiales</taxon>
        <taxon>Methanospirillaceae</taxon>
        <taxon>Methanospirillum</taxon>
    </lineage>
</organism>
<evidence type="ECO:0000313" key="2">
    <source>
        <dbReference type="EMBL" id="QXO94235.1"/>
    </source>
</evidence>
<sequence>MEDRSSSRNTPNAALWDKSLPHSDYSGYLSCCTRYIQDTMQNRMYQYWQTLSEDPESPGDFPMTTQAANSISCQKNPDERAEENRIHTSSKKHTKIRE</sequence>
<evidence type="ECO:0000313" key="3">
    <source>
        <dbReference type="Proteomes" id="UP000694228"/>
    </source>
</evidence>